<evidence type="ECO:0000259" key="3">
    <source>
        <dbReference type="Pfam" id="PF00501"/>
    </source>
</evidence>
<sequence length="501" mass="54051">METNLARLAELAHDRLGDHPSLFFEGTWHSSHRMHERSQHLAHGLVRLGIAPGDRVVVIMANAPEVTILYHAIWRAGAAVTPVVFLVTAPELRHIIDDSGATAVFTTPEILPKVVEALEGRSLPVVVLGEADGTHVSFADLEKDTEVLPIVDRSPDDLAALMYTGGTTGRSKGVALSHENLAYSGKASRARSHVDGITRGQISLPLSHAFGLLVTVGAMHVPEAGSTVLQRWFEPKSFLDLAVEHRSQTFAVVPSMLAMMLQFPLEELDLSELRYVYSGAAPLSPAVREDFERRVPSVTVMEGYGCTETGGIVSGTPPLEPRPGTVGKVVDDVELRIVGPDGTDVPAGEDGEIVVRGPNVMRGYWRGEPLGDGGWFHTGDVGRLDSDGYLTIVDRIKDLIIRGGYNVYPRDVEDALLAHPQVSMAAVVGRPDPRLGEEVVAFVSLAEGASVGEEELIAFTKERLAAHKYPRSVTIVPAIPLTSVGKLDRKRLRATVKADAD</sequence>
<feature type="domain" description="AMP-dependent synthetase/ligase" evidence="3">
    <location>
        <begin position="15"/>
        <end position="365"/>
    </location>
</feature>
<dbReference type="Pfam" id="PF00501">
    <property type="entry name" value="AMP-binding"/>
    <property type="match status" value="1"/>
</dbReference>
<comment type="caution">
    <text evidence="5">The sequence shown here is derived from an EMBL/GenBank/DDBJ whole genome shotgun (WGS) entry which is preliminary data.</text>
</comment>
<dbReference type="InterPro" id="IPR025110">
    <property type="entry name" value="AMP-bd_C"/>
</dbReference>
<feature type="domain" description="AMP-binding enzyme C-terminal" evidence="4">
    <location>
        <begin position="412"/>
        <end position="486"/>
    </location>
</feature>
<keyword evidence="2 5" id="KW-0436">Ligase</keyword>
<accession>A0A8J3ZKF8</accession>
<dbReference type="GO" id="GO:0031956">
    <property type="term" value="F:medium-chain fatty acid-CoA ligase activity"/>
    <property type="evidence" value="ECO:0007669"/>
    <property type="project" value="TreeGrafter"/>
</dbReference>
<protein>
    <submittedName>
        <fullName evidence="5">Long-chain-fatty-acid--CoA ligase</fullName>
    </submittedName>
</protein>
<dbReference type="AlphaFoldDB" id="A0A8J3ZKF8"/>
<dbReference type="GO" id="GO:0006631">
    <property type="term" value="P:fatty acid metabolic process"/>
    <property type="evidence" value="ECO:0007669"/>
    <property type="project" value="TreeGrafter"/>
</dbReference>
<dbReference type="PANTHER" id="PTHR43201">
    <property type="entry name" value="ACYL-COA SYNTHETASE"/>
    <property type="match status" value="1"/>
</dbReference>
<dbReference type="FunFam" id="3.30.300.30:FF:000008">
    <property type="entry name" value="2,3-dihydroxybenzoate-AMP ligase"/>
    <property type="match status" value="1"/>
</dbReference>
<proteinExistence type="inferred from homology"/>
<evidence type="ECO:0000256" key="2">
    <source>
        <dbReference type="ARBA" id="ARBA00022598"/>
    </source>
</evidence>
<comment type="similarity">
    <text evidence="1">Belongs to the ATP-dependent AMP-binding enzyme family.</text>
</comment>
<dbReference type="RefSeq" id="WP_203925736.1">
    <property type="nucleotide sequence ID" value="NZ_BOPH01000009.1"/>
</dbReference>
<keyword evidence="6" id="KW-1185">Reference proteome</keyword>
<dbReference type="InterPro" id="IPR020845">
    <property type="entry name" value="AMP-binding_CS"/>
</dbReference>
<dbReference type="InterPro" id="IPR042099">
    <property type="entry name" value="ANL_N_sf"/>
</dbReference>
<evidence type="ECO:0000313" key="5">
    <source>
        <dbReference type="EMBL" id="GIJ65732.1"/>
    </source>
</evidence>
<dbReference type="Gene3D" id="3.40.50.12780">
    <property type="entry name" value="N-terminal domain of ligase-like"/>
    <property type="match status" value="1"/>
</dbReference>
<dbReference type="EMBL" id="BOPH01000009">
    <property type="protein sequence ID" value="GIJ65732.1"/>
    <property type="molecule type" value="Genomic_DNA"/>
</dbReference>
<name>A0A8J3ZKF8_9ACTN</name>
<organism evidence="5 6">
    <name type="scientific">Virgisporangium ochraceum</name>
    <dbReference type="NCBI Taxonomy" id="65505"/>
    <lineage>
        <taxon>Bacteria</taxon>
        <taxon>Bacillati</taxon>
        <taxon>Actinomycetota</taxon>
        <taxon>Actinomycetes</taxon>
        <taxon>Micromonosporales</taxon>
        <taxon>Micromonosporaceae</taxon>
        <taxon>Virgisporangium</taxon>
    </lineage>
</organism>
<gene>
    <name evidence="5" type="ORF">Voc01_006490</name>
</gene>
<dbReference type="InterPro" id="IPR045851">
    <property type="entry name" value="AMP-bd_C_sf"/>
</dbReference>
<evidence type="ECO:0000313" key="6">
    <source>
        <dbReference type="Proteomes" id="UP000635606"/>
    </source>
</evidence>
<reference evidence="5" key="1">
    <citation type="submission" date="2021-01" db="EMBL/GenBank/DDBJ databases">
        <title>Whole genome shotgun sequence of Virgisporangium ochraceum NBRC 16418.</title>
        <authorList>
            <person name="Komaki H."/>
            <person name="Tamura T."/>
        </authorList>
    </citation>
    <scope>NUCLEOTIDE SEQUENCE</scope>
    <source>
        <strain evidence="5">NBRC 16418</strain>
    </source>
</reference>
<dbReference type="InterPro" id="IPR000873">
    <property type="entry name" value="AMP-dep_synth/lig_dom"/>
</dbReference>
<dbReference type="SUPFAM" id="SSF56801">
    <property type="entry name" value="Acetyl-CoA synthetase-like"/>
    <property type="match status" value="1"/>
</dbReference>
<dbReference type="Gene3D" id="3.30.300.30">
    <property type="match status" value="1"/>
</dbReference>
<dbReference type="Proteomes" id="UP000635606">
    <property type="component" value="Unassembled WGS sequence"/>
</dbReference>
<evidence type="ECO:0000259" key="4">
    <source>
        <dbReference type="Pfam" id="PF13193"/>
    </source>
</evidence>
<dbReference type="Pfam" id="PF13193">
    <property type="entry name" value="AMP-binding_C"/>
    <property type="match status" value="1"/>
</dbReference>
<evidence type="ECO:0000256" key="1">
    <source>
        <dbReference type="ARBA" id="ARBA00006432"/>
    </source>
</evidence>
<dbReference type="PROSITE" id="PS00455">
    <property type="entry name" value="AMP_BINDING"/>
    <property type="match status" value="1"/>
</dbReference>
<dbReference type="PANTHER" id="PTHR43201:SF5">
    <property type="entry name" value="MEDIUM-CHAIN ACYL-COA LIGASE ACSF2, MITOCHONDRIAL"/>
    <property type="match status" value="1"/>
</dbReference>